<dbReference type="Pfam" id="PF00651">
    <property type="entry name" value="BTB"/>
    <property type="match status" value="1"/>
</dbReference>
<dbReference type="PANTHER" id="PTHR47843">
    <property type="entry name" value="BTB DOMAIN-CONTAINING PROTEIN-RELATED"/>
    <property type="match status" value="1"/>
</dbReference>
<dbReference type="CDD" id="cd18186">
    <property type="entry name" value="BTB_POZ_ZBTB_KLHL-like"/>
    <property type="match status" value="1"/>
</dbReference>
<evidence type="ECO:0000313" key="3">
    <source>
        <dbReference type="Proteomes" id="UP001610335"/>
    </source>
</evidence>
<dbReference type="SUPFAM" id="SSF54695">
    <property type="entry name" value="POZ domain"/>
    <property type="match status" value="1"/>
</dbReference>
<evidence type="ECO:0000259" key="1">
    <source>
        <dbReference type="PROSITE" id="PS50097"/>
    </source>
</evidence>
<name>A0ABR4HQD7_9EURO</name>
<evidence type="ECO:0000313" key="2">
    <source>
        <dbReference type="EMBL" id="KAL2817686.1"/>
    </source>
</evidence>
<keyword evidence="3" id="KW-1185">Reference proteome</keyword>
<dbReference type="EMBL" id="JBFXLS010000090">
    <property type="protein sequence ID" value="KAL2817686.1"/>
    <property type="molecule type" value="Genomic_DNA"/>
</dbReference>
<dbReference type="InterPro" id="IPR000210">
    <property type="entry name" value="BTB/POZ_dom"/>
</dbReference>
<dbReference type="Gene3D" id="3.30.710.10">
    <property type="entry name" value="Potassium Channel Kv1.1, Chain A"/>
    <property type="match status" value="1"/>
</dbReference>
<accession>A0ABR4HQD7</accession>
<comment type="caution">
    <text evidence="2">The sequence shown here is derived from an EMBL/GenBank/DDBJ whole genome shotgun (WGS) entry which is preliminary data.</text>
</comment>
<protein>
    <recommendedName>
        <fullName evidence="1">BTB domain-containing protein</fullName>
    </recommendedName>
</protein>
<organism evidence="2 3">
    <name type="scientific">Aspergillus cavernicola</name>
    <dbReference type="NCBI Taxonomy" id="176166"/>
    <lineage>
        <taxon>Eukaryota</taxon>
        <taxon>Fungi</taxon>
        <taxon>Dikarya</taxon>
        <taxon>Ascomycota</taxon>
        <taxon>Pezizomycotina</taxon>
        <taxon>Eurotiomycetes</taxon>
        <taxon>Eurotiomycetidae</taxon>
        <taxon>Eurotiales</taxon>
        <taxon>Aspergillaceae</taxon>
        <taxon>Aspergillus</taxon>
        <taxon>Aspergillus subgen. Nidulantes</taxon>
    </lineage>
</organism>
<gene>
    <name evidence="2" type="ORF">BDW59DRAFT_165843</name>
</gene>
<dbReference type="Proteomes" id="UP001610335">
    <property type="component" value="Unassembled WGS sequence"/>
</dbReference>
<dbReference type="InterPro" id="IPR011333">
    <property type="entry name" value="SKP1/BTB/POZ_sf"/>
</dbReference>
<dbReference type="PROSITE" id="PS50097">
    <property type="entry name" value="BTB"/>
    <property type="match status" value="1"/>
</dbReference>
<sequence>MGFEETPLTKAMNGLRQSKEYSDLSITCQERTFQVHRAIVCPQMPFLKAAMRNNFKEAAASHVDLPADDPDTIDRVFSWCYSGDYDSVNHGSTNWRPLECPSSARSTALLHFRVYIAADKFGMIELRRLAIKKLKQAMCSNRNSPEHPELVQQIWRLIPPHDNNGLRDAIVASVFGEGGCNIRAFQSKQGGKKVLENNPDFALRVLDKICEVFVPVKKGPRSGAPRLVEDLVSHFLIAQRSKA</sequence>
<feature type="domain" description="BTB" evidence="1">
    <location>
        <begin position="22"/>
        <end position="89"/>
    </location>
</feature>
<dbReference type="PANTHER" id="PTHR47843:SF5">
    <property type="entry name" value="BTB_POZ DOMAIN PROTEIN"/>
    <property type="match status" value="1"/>
</dbReference>
<reference evidence="2 3" key="1">
    <citation type="submission" date="2024-07" db="EMBL/GenBank/DDBJ databases">
        <title>Section-level genome sequencing and comparative genomics of Aspergillus sections Usti and Cavernicolus.</title>
        <authorList>
            <consortium name="Lawrence Berkeley National Laboratory"/>
            <person name="Nybo J.L."/>
            <person name="Vesth T.C."/>
            <person name="Theobald S."/>
            <person name="Frisvad J.C."/>
            <person name="Larsen T.O."/>
            <person name="Kjaerboelling I."/>
            <person name="Rothschild-Mancinelli K."/>
            <person name="Lyhne E.K."/>
            <person name="Kogle M.E."/>
            <person name="Barry K."/>
            <person name="Clum A."/>
            <person name="Na H."/>
            <person name="Ledsgaard L."/>
            <person name="Lin J."/>
            <person name="Lipzen A."/>
            <person name="Kuo A."/>
            <person name="Riley R."/>
            <person name="Mondo S."/>
            <person name="LaButti K."/>
            <person name="Haridas S."/>
            <person name="Pangalinan J."/>
            <person name="Salamov A.A."/>
            <person name="Simmons B.A."/>
            <person name="Magnuson J.K."/>
            <person name="Chen J."/>
            <person name="Drula E."/>
            <person name="Henrissat B."/>
            <person name="Wiebenga A."/>
            <person name="Lubbers R.J."/>
            <person name="Gomes A.C."/>
            <person name="Makela M.R."/>
            <person name="Stajich J."/>
            <person name="Grigoriev I.V."/>
            <person name="Mortensen U.H."/>
            <person name="De vries R.P."/>
            <person name="Baker S.E."/>
            <person name="Andersen M.R."/>
        </authorList>
    </citation>
    <scope>NUCLEOTIDE SEQUENCE [LARGE SCALE GENOMIC DNA]</scope>
    <source>
        <strain evidence="2 3">CBS 600.67</strain>
    </source>
</reference>
<proteinExistence type="predicted"/>